<evidence type="ECO:0000313" key="3">
    <source>
        <dbReference type="Proteomes" id="UP000054007"/>
    </source>
</evidence>
<dbReference type="AlphaFoldDB" id="A0A0D7B294"/>
<proteinExistence type="predicted"/>
<keyword evidence="3" id="KW-1185">Reference proteome</keyword>
<protein>
    <submittedName>
        <fullName evidence="2">Uncharacterized protein</fullName>
    </submittedName>
</protein>
<organism evidence="2 3">
    <name type="scientific">Cylindrobasidium torrendii FP15055 ss-10</name>
    <dbReference type="NCBI Taxonomy" id="1314674"/>
    <lineage>
        <taxon>Eukaryota</taxon>
        <taxon>Fungi</taxon>
        <taxon>Dikarya</taxon>
        <taxon>Basidiomycota</taxon>
        <taxon>Agaricomycotina</taxon>
        <taxon>Agaricomycetes</taxon>
        <taxon>Agaricomycetidae</taxon>
        <taxon>Agaricales</taxon>
        <taxon>Marasmiineae</taxon>
        <taxon>Physalacriaceae</taxon>
        <taxon>Cylindrobasidium</taxon>
    </lineage>
</organism>
<dbReference type="Proteomes" id="UP000054007">
    <property type="component" value="Unassembled WGS sequence"/>
</dbReference>
<accession>A0A0D7B294</accession>
<reference evidence="2 3" key="1">
    <citation type="journal article" date="2015" name="Fungal Genet. Biol.">
        <title>Evolution of novel wood decay mechanisms in Agaricales revealed by the genome sequences of Fistulina hepatica and Cylindrobasidium torrendii.</title>
        <authorList>
            <person name="Floudas D."/>
            <person name="Held B.W."/>
            <person name="Riley R."/>
            <person name="Nagy L.G."/>
            <person name="Koehler G."/>
            <person name="Ransdell A.S."/>
            <person name="Younus H."/>
            <person name="Chow J."/>
            <person name="Chiniquy J."/>
            <person name="Lipzen A."/>
            <person name="Tritt A."/>
            <person name="Sun H."/>
            <person name="Haridas S."/>
            <person name="LaButti K."/>
            <person name="Ohm R.A."/>
            <person name="Kues U."/>
            <person name="Blanchette R.A."/>
            <person name="Grigoriev I.V."/>
            <person name="Minto R.E."/>
            <person name="Hibbett D.S."/>
        </authorList>
    </citation>
    <scope>NUCLEOTIDE SEQUENCE [LARGE SCALE GENOMIC DNA]</scope>
    <source>
        <strain evidence="2 3">FP15055 ss-10</strain>
    </source>
</reference>
<sequence>MPAHRKKRRGRPAQKYLTVADRILGNQAHRSAYEERNRDERREKSRQRRSGNTNYNIPWMEINSIERAGYPIRVRHIAKPDVKPAAGMSSTSTDGNATRFIDIIRREYHWICMMLQADSTEEWMLQVILTWSDMPENVQSASRKVLLKFLKIVEKSKEISMAEIAQVDDEDEALAKEALPIMSTTPWYLNVLVNGAKVKRSPEFLAGGHNKPPIPFVIEVKARDDGKRLATMLDNTIRPLSDRDRQDGGRMYQVLCSAGVTAAFELTFRGVQNFYTILFGHRITLYISEEHALSSLLSSPKEYRRGYKYANFGPALEALLTHGNMADDPLPWATDIENHTSQPHIHGWFPRNTPETPRPSTPRAPRITEVIATPSRHPLKTASTSHPGTPARTTASPPTSRTSSPSTSALFKGKAPASTSARVAIHPLATARSADLPSTTHTQSQPSTSATTARTPQSRDRRRNTAGAGIVGSPAQTVWQQLFYSYASIYLSRNIRQILYSATTYPEFVQRLEDAGIAEEMTAEMLTLAWRFYSAAVQDDTITVLSDSDGDD</sequence>
<evidence type="ECO:0000313" key="2">
    <source>
        <dbReference type="EMBL" id="KIY64703.1"/>
    </source>
</evidence>
<feature type="region of interest" description="Disordered" evidence="1">
    <location>
        <begin position="342"/>
        <end position="469"/>
    </location>
</feature>
<name>A0A0D7B294_9AGAR</name>
<gene>
    <name evidence="2" type="ORF">CYLTODRAFT_445819</name>
</gene>
<evidence type="ECO:0000256" key="1">
    <source>
        <dbReference type="SAM" id="MobiDB-lite"/>
    </source>
</evidence>
<dbReference type="EMBL" id="KN880622">
    <property type="protein sequence ID" value="KIY64703.1"/>
    <property type="molecule type" value="Genomic_DNA"/>
</dbReference>
<feature type="region of interest" description="Disordered" evidence="1">
    <location>
        <begin position="1"/>
        <end position="53"/>
    </location>
</feature>
<feature type="compositionally biased region" description="Low complexity" evidence="1">
    <location>
        <begin position="437"/>
        <end position="456"/>
    </location>
</feature>
<feature type="compositionally biased region" description="Basic residues" evidence="1">
    <location>
        <begin position="1"/>
        <end position="12"/>
    </location>
</feature>
<feature type="compositionally biased region" description="Basic and acidic residues" evidence="1">
    <location>
        <begin position="31"/>
        <end position="43"/>
    </location>
</feature>
<feature type="compositionally biased region" description="Low complexity" evidence="1">
    <location>
        <begin position="389"/>
        <end position="409"/>
    </location>
</feature>